<organism evidence="2 3">
    <name type="scientific">Ciona intestinalis</name>
    <name type="common">Transparent sea squirt</name>
    <name type="synonym">Ascidia intestinalis</name>
    <dbReference type="NCBI Taxonomy" id="7719"/>
    <lineage>
        <taxon>Eukaryota</taxon>
        <taxon>Metazoa</taxon>
        <taxon>Chordata</taxon>
        <taxon>Tunicata</taxon>
        <taxon>Ascidiacea</taxon>
        <taxon>Phlebobranchia</taxon>
        <taxon>Cionidae</taxon>
        <taxon>Ciona</taxon>
    </lineage>
</organism>
<dbReference type="EMBL" id="EAAA01000337">
    <property type="status" value="NOT_ANNOTATED_CDS"/>
    <property type="molecule type" value="Genomic_DNA"/>
</dbReference>
<reference evidence="2" key="4">
    <citation type="submission" date="2025-09" db="UniProtKB">
        <authorList>
            <consortium name="Ensembl"/>
        </authorList>
    </citation>
    <scope>IDENTIFICATION</scope>
</reference>
<dbReference type="PANTHER" id="PTHR39297">
    <property type="entry name" value="CUB DOMAIN-CONTAINING PROTEIN"/>
    <property type="match status" value="1"/>
</dbReference>
<proteinExistence type="predicted"/>
<sequence length="213" mass="24076">MKVMATFWLIFFLGLVRGSYQVCETWTSINETIYSQTYVTITDPTANTVRPLGFKTAVYRFEGERPCKTVAPTDGNMRHIEVKWELEQAGRLCVTNNANNQNRCGTSRQFSLCTVVPGSQSSIEYRFFCEGDGCESGDKLFWYRFVVESPMENGMYNENWCDTRDDRYPGSLVRLPTNFIPPTQATTPRNKASSVASNVLVMMATLLIAAALH</sequence>
<evidence type="ECO:0000313" key="3">
    <source>
        <dbReference type="Proteomes" id="UP000008144"/>
    </source>
</evidence>
<gene>
    <name evidence="2" type="primary">LOC100185713</name>
</gene>
<dbReference type="OMA" id="DCRQANR"/>
<reference evidence="2" key="2">
    <citation type="journal article" date="2008" name="Genome Biol.">
        <title>Improved genome assembly and evidence-based global gene model set for the chordate Ciona intestinalis: new insight into intron and operon populations.</title>
        <authorList>
            <person name="Satou Y."/>
            <person name="Mineta K."/>
            <person name="Ogasawara M."/>
            <person name="Sasakura Y."/>
            <person name="Shoguchi E."/>
            <person name="Ueno K."/>
            <person name="Yamada L."/>
            <person name="Matsumoto J."/>
            <person name="Wasserscheid J."/>
            <person name="Dewar K."/>
            <person name="Wiley G.B."/>
            <person name="Macmil S.L."/>
            <person name="Roe B.A."/>
            <person name="Zeller R.W."/>
            <person name="Hastings K.E."/>
            <person name="Lemaire P."/>
            <person name="Lindquist E."/>
            <person name="Endo T."/>
            <person name="Hotta K."/>
            <person name="Inaba K."/>
        </authorList>
    </citation>
    <scope>NUCLEOTIDE SEQUENCE [LARGE SCALE GENOMIC DNA]</scope>
    <source>
        <strain evidence="2">wild type</strain>
    </source>
</reference>
<feature type="chain" id="PRO_5030172497" evidence="1">
    <location>
        <begin position="19"/>
        <end position="213"/>
    </location>
</feature>
<dbReference type="InParanoid" id="H2Y399"/>
<reference evidence="2" key="3">
    <citation type="submission" date="2025-08" db="UniProtKB">
        <authorList>
            <consortium name="Ensembl"/>
        </authorList>
    </citation>
    <scope>IDENTIFICATION</scope>
</reference>
<dbReference type="OrthoDB" id="10054965at2759"/>
<dbReference type="GeneID" id="100185713"/>
<accession>H2Y399</accession>
<keyword evidence="1" id="KW-0732">Signal</keyword>
<dbReference type="RefSeq" id="XP_026691311.1">
    <property type="nucleotide sequence ID" value="XM_026835510.1"/>
</dbReference>
<dbReference type="HOGENOM" id="CLU_1293958_0_0_1"/>
<feature type="signal peptide" evidence="1">
    <location>
        <begin position="1"/>
        <end position="18"/>
    </location>
</feature>
<dbReference type="PANTHER" id="PTHR39297:SF1">
    <property type="entry name" value="CUB DOMAIN-CONTAINING PROTEIN"/>
    <property type="match status" value="1"/>
</dbReference>
<protein>
    <submittedName>
        <fullName evidence="2">Uncharacterized LOC100185713</fullName>
    </submittedName>
</protein>
<keyword evidence="3" id="KW-1185">Reference proteome</keyword>
<evidence type="ECO:0000256" key="1">
    <source>
        <dbReference type="SAM" id="SignalP"/>
    </source>
</evidence>
<dbReference type="Ensembl" id="ENSCINT00000035286.1">
    <property type="protein sequence ID" value="ENSCINP00000036384.1"/>
    <property type="gene ID" value="ENSCING00000024093.1"/>
</dbReference>
<dbReference type="GeneTree" id="ENSGT00660000097395"/>
<evidence type="ECO:0000313" key="2">
    <source>
        <dbReference type="Ensembl" id="ENSCINP00000036384.1"/>
    </source>
</evidence>
<name>H2Y399_CIOIN</name>
<dbReference type="Proteomes" id="UP000008144">
    <property type="component" value="Chromosome 1"/>
</dbReference>
<dbReference type="AlphaFoldDB" id="H2Y399"/>
<reference evidence="3" key="1">
    <citation type="journal article" date="2002" name="Science">
        <title>The draft genome of Ciona intestinalis: insights into chordate and vertebrate origins.</title>
        <authorList>
            <person name="Dehal P."/>
            <person name="Satou Y."/>
            <person name="Campbell R.K."/>
            <person name="Chapman J."/>
            <person name="Degnan B."/>
            <person name="De Tomaso A."/>
            <person name="Davidson B."/>
            <person name="Di Gregorio A."/>
            <person name="Gelpke M."/>
            <person name="Goodstein D.M."/>
            <person name="Harafuji N."/>
            <person name="Hastings K.E."/>
            <person name="Ho I."/>
            <person name="Hotta K."/>
            <person name="Huang W."/>
            <person name="Kawashima T."/>
            <person name="Lemaire P."/>
            <person name="Martinez D."/>
            <person name="Meinertzhagen I.A."/>
            <person name="Necula S."/>
            <person name="Nonaka M."/>
            <person name="Putnam N."/>
            <person name="Rash S."/>
            <person name="Saiga H."/>
            <person name="Satake M."/>
            <person name="Terry A."/>
            <person name="Yamada L."/>
            <person name="Wang H.G."/>
            <person name="Awazu S."/>
            <person name="Azumi K."/>
            <person name="Boore J."/>
            <person name="Branno M."/>
            <person name="Chin-Bow S."/>
            <person name="DeSantis R."/>
            <person name="Doyle S."/>
            <person name="Francino P."/>
            <person name="Keys D.N."/>
            <person name="Haga S."/>
            <person name="Hayashi H."/>
            <person name="Hino K."/>
            <person name="Imai K.S."/>
            <person name="Inaba K."/>
            <person name="Kano S."/>
            <person name="Kobayashi K."/>
            <person name="Kobayashi M."/>
            <person name="Lee B.I."/>
            <person name="Makabe K.W."/>
            <person name="Manohar C."/>
            <person name="Matassi G."/>
            <person name="Medina M."/>
            <person name="Mochizuki Y."/>
            <person name="Mount S."/>
            <person name="Morishita T."/>
            <person name="Miura S."/>
            <person name="Nakayama A."/>
            <person name="Nishizaka S."/>
            <person name="Nomoto H."/>
            <person name="Ohta F."/>
            <person name="Oishi K."/>
            <person name="Rigoutsos I."/>
            <person name="Sano M."/>
            <person name="Sasaki A."/>
            <person name="Sasakura Y."/>
            <person name="Shoguchi E."/>
            <person name="Shin-i T."/>
            <person name="Spagnuolo A."/>
            <person name="Stainier D."/>
            <person name="Suzuki M.M."/>
            <person name="Tassy O."/>
            <person name="Takatori N."/>
            <person name="Tokuoka M."/>
            <person name="Yagi K."/>
            <person name="Yoshizaki F."/>
            <person name="Wada S."/>
            <person name="Zhang C."/>
            <person name="Hyatt P.D."/>
            <person name="Larimer F."/>
            <person name="Detter C."/>
            <person name="Doggett N."/>
            <person name="Glavina T."/>
            <person name="Hawkins T."/>
            <person name="Richardson P."/>
            <person name="Lucas S."/>
            <person name="Kohara Y."/>
            <person name="Levine M."/>
            <person name="Satoh N."/>
            <person name="Rokhsar D.S."/>
        </authorList>
    </citation>
    <scope>NUCLEOTIDE SEQUENCE [LARGE SCALE GENOMIC DNA]</scope>
</reference>
<dbReference type="KEGG" id="cin:100185713"/>